<evidence type="ECO:0000313" key="2">
    <source>
        <dbReference type="EMBL" id="CAB4535546.1"/>
    </source>
</evidence>
<accession>A0A6J6B9M6</accession>
<protein>
    <submittedName>
        <fullName evidence="2">Unannotated protein</fullName>
    </submittedName>
</protein>
<gene>
    <name evidence="2" type="ORF">UFOPK1358_00712</name>
    <name evidence="3" type="ORF">UFOPK2766_01146</name>
    <name evidence="4" type="ORF">UFOPK3519_01606</name>
</gene>
<dbReference type="EMBL" id="CAEZYU010000047">
    <property type="protein sequence ID" value="CAB4742721.1"/>
    <property type="molecule type" value="Genomic_DNA"/>
</dbReference>
<evidence type="ECO:0000259" key="1">
    <source>
        <dbReference type="PROSITE" id="PS50006"/>
    </source>
</evidence>
<dbReference type="Pfam" id="PF00498">
    <property type="entry name" value="FHA"/>
    <property type="match status" value="1"/>
</dbReference>
<proteinExistence type="predicted"/>
<reference evidence="2" key="1">
    <citation type="submission" date="2020-05" db="EMBL/GenBank/DDBJ databases">
        <authorList>
            <person name="Chiriac C."/>
            <person name="Salcher M."/>
            <person name="Ghai R."/>
            <person name="Kavagutti S V."/>
        </authorList>
    </citation>
    <scope>NUCLEOTIDE SEQUENCE</scope>
</reference>
<feature type="domain" description="FHA" evidence="1">
    <location>
        <begin position="75"/>
        <end position="125"/>
    </location>
</feature>
<dbReference type="SMART" id="SM00240">
    <property type="entry name" value="FHA"/>
    <property type="match status" value="1"/>
</dbReference>
<name>A0A6J6B9M6_9ZZZZ</name>
<dbReference type="AlphaFoldDB" id="A0A6J6B9M6"/>
<dbReference type="InterPro" id="IPR008984">
    <property type="entry name" value="SMAD_FHA_dom_sf"/>
</dbReference>
<dbReference type="EMBL" id="CAFBMG010000166">
    <property type="protein sequence ID" value="CAB4914258.1"/>
    <property type="molecule type" value="Genomic_DNA"/>
</dbReference>
<sequence length="154" mass="16062">MGADGTICLVCSILNQPGANFCSACGAELPEETELATGSYPIVGVDVAGAGEVGQLIITRGSTAGARFALAEDVVTIGRDPKSIVFLDDITVSRNHAEVRRDAEGQFQLFDSGSLNGTYLDGERVTQALLREGAQVQVGKFRFVFVIGILGGPA</sequence>
<dbReference type="EMBL" id="CAEZSF010000052">
    <property type="protein sequence ID" value="CAB4535546.1"/>
    <property type="molecule type" value="Genomic_DNA"/>
</dbReference>
<dbReference type="Gene3D" id="2.60.200.20">
    <property type="match status" value="1"/>
</dbReference>
<organism evidence="2">
    <name type="scientific">freshwater metagenome</name>
    <dbReference type="NCBI Taxonomy" id="449393"/>
    <lineage>
        <taxon>unclassified sequences</taxon>
        <taxon>metagenomes</taxon>
        <taxon>ecological metagenomes</taxon>
    </lineage>
</organism>
<evidence type="ECO:0000313" key="3">
    <source>
        <dbReference type="EMBL" id="CAB4742721.1"/>
    </source>
</evidence>
<evidence type="ECO:0000313" key="4">
    <source>
        <dbReference type="EMBL" id="CAB4914258.1"/>
    </source>
</evidence>
<dbReference type="SUPFAM" id="SSF49879">
    <property type="entry name" value="SMAD/FHA domain"/>
    <property type="match status" value="1"/>
</dbReference>
<dbReference type="PROSITE" id="PS50006">
    <property type="entry name" value="FHA_DOMAIN"/>
    <property type="match status" value="1"/>
</dbReference>
<dbReference type="InterPro" id="IPR000253">
    <property type="entry name" value="FHA_dom"/>
</dbReference>